<proteinExistence type="predicted"/>
<feature type="domain" description="EF-hand" evidence="14">
    <location>
        <begin position="481"/>
        <end position="516"/>
    </location>
</feature>
<evidence type="ECO:0000256" key="1">
    <source>
        <dbReference type="ARBA" id="ARBA00004125"/>
    </source>
</evidence>
<dbReference type="FunFam" id="3.40.50.300:FF:000147">
    <property type="entry name" value="EH domain-containing protein 1"/>
    <property type="match status" value="1"/>
</dbReference>
<evidence type="ECO:0000256" key="3">
    <source>
        <dbReference type="ARBA" id="ARBA00022475"/>
    </source>
</evidence>
<evidence type="ECO:0000256" key="11">
    <source>
        <dbReference type="ARBA" id="ARBA00023136"/>
    </source>
</evidence>
<dbReference type="OrthoDB" id="1716625at2759"/>
<keyword evidence="11" id="KW-0472">Membrane</keyword>
<dbReference type="SUPFAM" id="SSF47473">
    <property type="entry name" value="EF-hand"/>
    <property type="match status" value="1"/>
</dbReference>
<dbReference type="Proteomes" id="UP000593565">
    <property type="component" value="Unassembled WGS sequence"/>
</dbReference>
<dbReference type="InterPro" id="IPR045063">
    <property type="entry name" value="Dynamin_N"/>
</dbReference>
<dbReference type="GO" id="GO:0016197">
    <property type="term" value="P:endosomal transport"/>
    <property type="evidence" value="ECO:0007669"/>
    <property type="project" value="TreeGrafter"/>
</dbReference>
<dbReference type="PROSITE" id="PS50222">
    <property type="entry name" value="EF_HAND_2"/>
    <property type="match status" value="1"/>
</dbReference>
<dbReference type="InterPro" id="IPR027417">
    <property type="entry name" value="P-loop_NTPase"/>
</dbReference>
<keyword evidence="5" id="KW-0479">Metal-binding</keyword>
<dbReference type="GO" id="GO:0005886">
    <property type="term" value="C:plasma membrane"/>
    <property type="evidence" value="ECO:0007669"/>
    <property type="project" value="UniProtKB-SubCell"/>
</dbReference>
<dbReference type="PANTHER" id="PTHR11216:SF62">
    <property type="entry name" value="EH DOMAIN-CONTAINING PROTEIN 2"/>
    <property type="match status" value="1"/>
</dbReference>
<dbReference type="InterPro" id="IPR002048">
    <property type="entry name" value="EF_hand_dom"/>
</dbReference>
<keyword evidence="17" id="KW-1185">Reference proteome</keyword>
<feature type="domain" description="EH" evidence="13">
    <location>
        <begin position="449"/>
        <end position="537"/>
    </location>
</feature>
<feature type="domain" description="Dynamin-type G" evidence="15">
    <location>
        <begin position="54"/>
        <end position="285"/>
    </location>
</feature>
<dbReference type="InterPro" id="IPR040990">
    <property type="entry name" value="DUF5600"/>
</dbReference>
<evidence type="ECO:0000259" key="13">
    <source>
        <dbReference type="PROSITE" id="PS50031"/>
    </source>
</evidence>
<dbReference type="Gene3D" id="3.40.50.300">
    <property type="entry name" value="P-loop containing nucleotide triphosphate hydrolases"/>
    <property type="match status" value="1"/>
</dbReference>
<dbReference type="SMART" id="SM00027">
    <property type="entry name" value="EH"/>
    <property type="match status" value="1"/>
</dbReference>
<dbReference type="PROSITE" id="PS51718">
    <property type="entry name" value="G_DYNAMIN_2"/>
    <property type="match status" value="1"/>
</dbReference>
<dbReference type="InterPro" id="IPR031692">
    <property type="entry name" value="EHD_N"/>
</dbReference>
<dbReference type="InterPro" id="IPR000261">
    <property type="entry name" value="EH_dom"/>
</dbReference>
<evidence type="ECO:0000256" key="10">
    <source>
        <dbReference type="ARBA" id="ARBA00023134"/>
    </source>
</evidence>
<evidence type="ECO:0000256" key="8">
    <source>
        <dbReference type="ARBA" id="ARBA00022837"/>
    </source>
</evidence>
<accession>A0A7J5ZU56</accession>
<dbReference type="AlphaFoldDB" id="A0A7J5ZU56"/>
<dbReference type="CDD" id="cd00052">
    <property type="entry name" value="EH"/>
    <property type="match status" value="1"/>
</dbReference>
<dbReference type="PROSITE" id="PS00018">
    <property type="entry name" value="EF_HAND_1"/>
    <property type="match status" value="1"/>
</dbReference>
<evidence type="ECO:0000256" key="4">
    <source>
        <dbReference type="ARBA" id="ARBA00022553"/>
    </source>
</evidence>
<dbReference type="PANTHER" id="PTHR11216">
    <property type="entry name" value="EH DOMAIN"/>
    <property type="match status" value="1"/>
</dbReference>
<reference evidence="16 17" key="1">
    <citation type="submission" date="2020-02" db="EMBL/GenBank/DDBJ databases">
        <title>A chromosome-scale genome assembly of the black bullhead catfish (Ameiurus melas).</title>
        <authorList>
            <person name="Wen M."/>
            <person name="Zham M."/>
            <person name="Cabau C."/>
            <person name="Klopp C."/>
            <person name="Donnadieu C."/>
            <person name="Roques C."/>
            <person name="Bouchez O."/>
            <person name="Lampietro C."/>
            <person name="Jouanno E."/>
            <person name="Herpin A."/>
            <person name="Louis A."/>
            <person name="Berthelot C."/>
            <person name="Parey E."/>
            <person name="Roest-Crollius H."/>
            <person name="Braasch I."/>
            <person name="Postlethwait J."/>
            <person name="Robinson-Rechavi M."/>
            <person name="Echchiki A."/>
            <person name="Begum T."/>
            <person name="Montfort J."/>
            <person name="Schartl M."/>
            <person name="Bobe J."/>
            <person name="Guiguen Y."/>
        </authorList>
    </citation>
    <scope>NUCLEOTIDE SEQUENCE [LARGE SCALE GENOMIC DNA]</scope>
    <source>
        <strain evidence="16">M_S1</strain>
        <tissue evidence="16">Blood</tissue>
    </source>
</reference>
<keyword evidence="8" id="KW-0106">Calcium</keyword>
<comment type="subcellular location">
    <subcellularLocation>
        <location evidence="2">Cell membrane</location>
        <topology evidence="2">Peripheral membrane protein</topology>
        <orientation evidence="2">Cytoplasmic side</orientation>
    </subcellularLocation>
    <subcellularLocation>
        <location evidence="1">Endosome membrane</location>
        <topology evidence="1">Peripheral membrane protein</topology>
        <orientation evidence="1">Cytoplasmic side</orientation>
    </subcellularLocation>
</comment>
<name>A0A7J5ZU56_AMEME</name>
<sequence length="552" mass="63283">MASKKIKNRGVKSLKEVQTVAEGLKFLYRQKLLPLEKYYGFSDFHSPSLEDADFDHKPMILVVGQCSTGKTTFIRYLLEQEYPGSRIGPEPTTDCFTAIMHRDVEGVIPGNALVMDPNKPFRKLNYFGNTFLNRFQCVHFPNQVLESLSIIDTPGILSSTKKRMSRGYDFPAVLRWFAEHVDLIILLCDAHKLELSDEFSRSITALRGYEDKLRVLLNKADMVDSQQLMRVYGALMWSLGKVICTPEVLRVYIGSFWSSPFRTSENRVLFEREEEDLFKEIQNLPRNSALRKLNDLVKRARLVRSHAYIVSFLKEEMPLFRRDNKKRDLIYDLPVIFSRIQQRHQISAGDFPDCANMQERLMNHDFTKFKSRKSKLIAGLDELLTTDIAKLMPLLRQEELVAAEQPGVQGGLLLEMNRGPFLEGNPFYYSGPNGECEELTEEAWVVSKDKPKYDEIFYNLSPQDGKLSGIKAKDWMTSTRLPNSVLSRIWKLSDVDGDGMLDDEEFALASHLIEVKLEGFGLPPKLPADLVPPSKRRRKTSSTENREDCAEA</sequence>
<dbReference type="InterPro" id="IPR011992">
    <property type="entry name" value="EF-hand-dom_pair"/>
</dbReference>
<dbReference type="Gene3D" id="1.10.238.10">
    <property type="entry name" value="EF-hand"/>
    <property type="match status" value="1"/>
</dbReference>
<evidence type="ECO:0000259" key="14">
    <source>
        <dbReference type="PROSITE" id="PS50222"/>
    </source>
</evidence>
<evidence type="ECO:0000313" key="17">
    <source>
        <dbReference type="Proteomes" id="UP000593565"/>
    </source>
</evidence>
<dbReference type="PROSITE" id="PS50031">
    <property type="entry name" value="EH"/>
    <property type="match status" value="1"/>
</dbReference>
<evidence type="ECO:0000256" key="9">
    <source>
        <dbReference type="ARBA" id="ARBA00022840"/>
    </source>
</evidence>
<dbReference type="GO" id="GO:0006897">
    <property type="term" value="P:endocytosis"/>
    <property type="evidence" value="ECO:0007669"/>
    <property type="project" value="TreeGrafter"/>
</dbReference>
<protein>
    <submittedName>
        <fullName evidence="16">Uncharacterized protein</fullName>
    </submittedName>
</protein>
<evidence type="ECO:0000256" key="7">
    <source>
        <dbReference type="ARBA" id="ARBA00022753"/>
    </source>
</evidence>
<keyword evidence="9" id="KW-0067">ATP-binding</keyword>
<dbReference type="Pfam" id="PF18150">
    <property type="entry name" value="DUF5600"/>
    <property type="match status" value="1"/>
</dbReference>
<dbReference type="SUPFAM" id="SSF52540">
    <property type="entry name" value="P-loop containing nucleoside triphosphate hydrolases"/>
    <property type="match status" value="1"/>
</dbReference>
<dbReference type="GO" id="GO:0005509">
    <property type="term" value="F:calcium ion binding"/>
    <property type="evidence" value="ECO:0007669"/>
    <property type="project" value="InterPro"/>
</dbReference>
<evidence type="ECO:0000256" key="5">
    <source>
        <dbReference type="ARBA" id="ARBA00022723"/>
    </source>
</evidence>
<evidence type="ECO:0000256" key="12">
    <source>
        <dbReference type="SAM" id="MobiDB-lite"/>
    </source>
</evidence>
<dbReference type="Pfam" id="PF16880">
    <property type="entry name" value="EHD_N"/>
    <property type="match status" value="1"/>
</dbReference>
<dbReference type="Gene3D" id="1.10.268.20">
    <property type="match status" value="1"/>
</dbReference>
<evidence type="ECO:0000256" key="6">
    <source>
        <dbReference type="ARBA" id="ARBA00022741"/>
    </source>
</evidence>
<keyword evidence="3" id="KW-1003">Cell membrane</keyword>
<dbReference type="GO" id="GO:0005524">
    <property type="term" value="F:ATP binding"/>
    <property type="evidence" value="ECO:0007669"/>
    <property type="project" value="UniProtKB-KW"/>
</dbReference>
<organism evidence="16 17">
    <name type="scientific">Ameiurus melas</name>
    <name type="common">Black bullhead</name>
    <name type="synonym">Silurus melas</name>
    <dbReference type="NCBI Taxonomy" id="219545"/>
    <lineage>
        <taxon>Eukaryota</taxon>
        <taxon>Metazoa</taxon>
        <taxon>Chordata</taxon>
        <taxon>Craniata</taxon>
        <taxon>Vertebrata</taxon>
        <taxon>Euteleostomi</taxon>
        <taxon>Actinopterygii</taxon>
        <taxon>Neopterygii</taxon>
        <taxon>Teleostei</taxon>
        <taxon>Ostariophysi</taxon>
        <taxon>Siluriformes</taxon>
        <taxon>Ictaluridae</taxon>
        <taxon>Ameiurus</taxon>
    </lineage>
</organism>
<keyword evidence="7" id="KW-0967">Endosome</keyword>
<keyword evidence="4" id="KW-0597">Phosphoprotein</keyword>
<keyword evidence="10" id="KW-0342">GTP-binding</keyword>
<feature type="region of interest" description="Disordered" evidence="12">
    <location>
        <begin position="524"/>
        <end position="552"/>
    </location>
</feature>
<dbReference type="InterPro" id="IPR018247">
    <property type="entry name" value="EF_Hand_1_Ca_BS"/>
</dbReference>
<gene>
    <name evidence="16" type="ORF">AMELA_G00255930</name>
</gene>
<keyword evidence="6" id="KW-0547">Nucleotide-binding</keyword>
<evidence type="ECO:0000256" key="2">
    <source>
        <dbReference type="ARBA" id="ARBA00004413"/>
    </source>
</evidence>
<evidence type="ECO:0000313" key="16">
    <source>
        <dbReference type="EMBL" id="KAF4073187.1"/>
    </source>
</evidence>
<dbReference type="Pfam" id="PF00350">
    <property type="entry name" value="Dynamin_N"/>
    <property type="match status" value="1"/>
</dbReference>
<dbReference type="Pfam" id="PF12763">
    <property type="entry name" value="EH"/>
    <property type="match status" value="1"/>
</dbReference>
<dbReference type="CDD" id="cd09913">
    <property type="entry name" value="EHD"/>
    <property type="match status" value="1"/>
</dbReference>
<dbReference type="InterPro" id="IPR030381">
    <property type="entry name" value="G_DYNAMIN_dom"/>
</dbReference>
<evidence type="ECO:0000259" key="15">
    <source>
        <dbReference type="PROSITE" id="PS51718"/>
    </source>
</evidence>
<comment type="caution">
    <text evidence="16">The sequence shown here is derived from an EMBL/GenBank/DDBJ whole genome shotgun (WGS) entry which is preliminary data.</text>
</comment>
<dbReference type="EMBL" id="JAAGNN010000024">
    <property type="protein sequence ID" value="KAF4073187.1"/>
    <property type="molecule type" value="Genomic_DNA"/>
</dbReference>
<dbReference type="GO" id="GO:0005525">
    <property type="term" value="F:GTP binding"/>
    <property type="evidence" value="ECO:0007669"/>
    <property type="project" value="InterPro"/>
</dbReference>
<dbReference type="GO" id="GO:0010008">
    <property type="term" value="C:endosome membrane"/>
    <property type="evidence" value="ECO:0007669"/>
    <property type="project" value="UniProtKB-SubCell"/>
</dbReference>
<dbReference type="FunFam" id="1.10.238.10:FF:000038">
    <property type="entry name" value="EH domain-containing protein 3"/>
    <property type="match status" value="1"/>
</dbReference>